<dbReference type="Proteomes" id="UP000321685">
    <property type="component" value="Unassembled WGS sequence"/>
</dbReference>
<keyword evidence="2" id="KW-1185">Reference proteome</keyword>
<evidence type="ECO:0000313" key="1">
    <source>
        <dbReference type="EMBL" id="GEL27154.1"/>
    </source>
</evidence>
<reference evidence="1 2" key="1">
    <citation type="submission" date="2019-07" db="EMBL/GenBank/DDBJ databases">
        <title>Whole genome shotgun sequence of Pseudonocardia sulfidoxydans NBRC 16205.</title>
        <authorList>
            <person name="Hosoyama A."/>
            <person name="Uohara A."/>
            <person name="Ohji S."/>
            <person name="Ichikawa N."/>
        </authorList>
    </citation>
    <scope>NUCLEOTIDE SEQUENCE [LARGE SCALE GENOMIC DNA]</scope>
    <source>
        <strain evidence="1 2">NBRC 16205</strain>
    </source>
</reference>
<proteinExistence type="predicted"/>
<dbReference type="AlphaFoldDB" id="A0A511DTQ2"/>
<sequence>MDSHQALDVARTRWREAEERLYPTLIADPAAATRAVDAIRRVLVELRGRGDDLATLLAADADPRGLASSLSLSCSGFPIELLVGVACGARLREIVADQDDRRIEQLLANSAAAGAAWVVLDGPDDPDALTEGRHVIVHVTSRTVLTATVDPWTDDHPYELQVLPHAGDPLSRRFGDRAEWLGEFRQCRRDVETLHGTPASTGATRTGAR</sequence>
<organism evidence="1 2">
    <name type="scientific">Pseudonocardia sulfidoxydans NBRC 16205</name>
    <dbReference type="NCBI Taxonomy" id="1223511"/>
    <lineage>
        <taxon>Bacteria</taxon>
        <taxon>Bacillati</taxon>
        <taxon>Actinomycetota</taxon>
        <taxon>Actinomycetes</taxon>
        <taxon>Pseudonocardiales</taxon>
        <taxon>Pseudonocardiaceae</taxon>
        <taxon>Pseudonocardia</taxon>
    </lineage>
</organism>
<accession>A0A511DTQ2</accession>
<name>A0A511DTQ2_9PSEU</name>
<dbReference type="EMBL" id="BJVJ01000171">
    <property type="protein sequence ID" value="GEL27154.1"/>
    <property type="molecule type" value="Genomic_DNA"/>
</dbReference>
<protein>
    <submittedName>
        <fullName evidence="1">Uncharacterized protein</fullName>
    </submittedName>
</protein>
<gene>
    <name evidence="1" type="ORF">PSU4_61080</name>
</gene>
<evidence type="ECO:0000313" key="2">
    <source>
        <dbReference type="Proteomes" id="UP000321685"/>
    </source>
</evidence>
<comment type="caution">
    <text evidence="1">The sequence shown here is derived from an EMBL/GenBank/DDBJ whole genome shotgun (WGS) entry which is preliminary data.</text>
</comment>